<keyword evidence="6 9" id="KW-1133">Transmembrane helix</keyword>
<dbReference type="NCBIfam" id="TIGR03426">
    <property type="entry name" value="shape_MreD"/>
    <property type="match status" value="1"/>
</dbReference>
<evidence type="ECO:0000256" key="8">
    <source>
        <dbReference type="SAM" id="MobiDB-lite"/>
    </source>
</evidence>
<feature type="transmembrane region" description="Helical" evidence="9">
    <location>
        <begin position="136"/>
        <end position="158"/>
    </location>
</feature>
<comment type="caution">
    <text evidence="10">The sequence shown here is derived from an EMBL/GenBank/DDBJ whole genome shotgun (WGS) entry which is preliminary data.</text>
</comment>
<feature type="transmembrane region" description="Helical" evidence="9">
    <location>
        <begin position="102"/>
        <end position="124"/>
    </location>
</feature>
<accession>A0ABU4HSC5</accession>
<name>A0ABU4HSC5_9ACTN</name>
<keyword evidence="7 9" id="KW-0472">Membrane</keyword>
<keyword evidence="5" id="KW-0133">Cell shape</keyword>
<evidence type="ECO:0000256" key="7">
    <source>
        <dbReference type="ARBA" id="ARBA00023136"/>
    </source>
</evidence>
<feature type="transmembrane region" description="Helical" evidence="9">
    <location>
        <begin position="69"/>
        <end position="90"/>
    </location>
</feature>
<feature type="transmembrane region" description="Helical" evidence="9">
    <location>
        <begin position="12"/>
        <end position="35"/>
    </location>
</feature>
<dbReference type="Proteomes" id="UP001284601">
    <property type="component" value="Unassembled WGS sequence"/>
</dbReference>
<dbReference type="Pfam" id="PF04093">
    <property type="entry name" value="MreD"/>
    <property type="match status" value="1"/>
</dbReference>
<reference evidence="10 11" key="2">
    <citation type="submission" date="2023-10" db="EMBL/GenBank/DDBJ databases">
        <authorList>
            <person name="Han X.F."/>
        </authorList>
    </citation>
    <scope>NUCLEOTIDE SEQUENCE [LARGE SCALE GENOMIC DNA]</scope>
    <source>
        <strain evidence="10 11">KCTC 39840</strain>
    </source>
</reference>
<evidence type="ECO:0000256" key="5">
    <source>
        <dbReference type="ARBA" id="ARBA00022960"/>
    </source>
</evidence>
<sequence>MTETNWQLPLRLAALGFVAVIVQIAAISQITVFGVSVDLAPLVVASVGLLAGSLPGAVFGFAVGLFVDLALVQTLGVTSLLYILIGYAAGRLRELRDPAHGLVPLFVGAAATAIATIGFALLQFMLGVQAPVSWLLLRQVVVTILLGALFALPVYALVRRIVQGSLPDDPRRRRRRAYTTGGLSPLSRPSQSR</sequence>
<keyword evidence="4 9" id="KW-0812">Transmembrane</keyword>
<dbReference type="EMBL" id="JAWSTH010000037">
    <property type="protein sequence ID" value="MDW5595634.1"/>
    <property type="molecule type" value="Genomic_DNA"/>
</dbReference>
<evidence type="ECO:0000256" key="6">
    <source>
        <dbReference type="ARBA" id="ARBA00022989"/>
    </source>
</evidence>
<evidence type="ECO:0000256" key="1">
    <source>
        <dbReference type="ARBA" id="ARBA00004651"/>
    </source>
</evidence>
<comment type="subcellular location">
    <subcellularLocation>
        <location evidence="1">Cell membrane</location>
        <topology evidence="1">Multi-pass membrane protein</topology>
    </subcellularLocation>
</comment>
<evidence type="ECO:0000256" key="2">
    <source>
        <dbReference type="ARBA" id="ARBA00007776"/>
    </source>
</evidence>
<evidence type="ECO:0000256" key="4">
    <source>
        <dbReference type="ARBA" id="ARBA00022692"/>
    </source>
</evidence>
<protein>
    <submittedName>
        <fullName evidence="10">Rod shape-determining protein MreD</fullName>
    </submittedName>
</protein>
<evidence type="ECO:0000313" key="11">
    <source>
        <dbReference type="Proteomes" id="UP001284601"/>
    </source>
</evidence>
<evidence type="ECO:0000313" key="10">
    <source>
        <dbReference type="EMBL" id="MDW5595634.1"/>
    </source>
</evidence>
<evidence type="ECO:0000256" key="3">
    <source>
        <dbReference type="ARBA" id="ARBA00022475"/>
    </source>
</evidence>
<feature type="region of interest" description="Disordered" evidence="8">
    <location>
        <begin position="170"/>
        <end position="193"/>
    </location>
</feature>
<gene>
    <name evidence="10" type="primary">mreD</name>
    <name evidence="10" type="ORF">R7226_14890</name>
</gene>
<reference evidence="11" key="1">
    <citation type="submission" date="2023-07" db="EMBL/GenBank/DDBJ databases">
        <title>Conexibacter stalactiti sp. nov., isolated from stalactites in a lava cave and emended description of the genus Conexibacter.</title>
        <authorList>
            <person name="Lee S.D."/>
        </authorList>
    </citation>
    <scope>NUCLEOTIDE SEQUENCE [LARGE SCALE GENOMIC DNA]</scope>
    <source>
        <strain evidence="11">KCTC 39840</strain>
    </source>
</reference>
<evidence type="ECO:0000256" key="9">
    <source>
        <dbReference type="SAM" id="Phobius"/>
    </source>
</evidence>
<keyword evidence="3" id="KW-1003">Cell membrane</keyword>
<proteinExistence type="inferred from homology"/>
<feature type="transmembrane region" description="Helical" evidence="9">
    <location>
        <begin position="42"/>
        <end position="63"/>
    </location>
</feature>
<dbReference type="InterPro" id="IPR007227">
    <property type="entry name" value="Cell_shape_determining_MreD"/>
</dbReference>
<comment type="similarity">
    <text evidence="2">Belongs to the MreD family.</text>
</comment>
<dbReference type="RefSeq" id="WP_318597968.1">
    <property type="nucleotide sequence ID" value="NZ_JAWSTH010000037.1"/>
</dbReference>
<organism evidence="10 11">
    <name type="scientific">Conexibacter stalactiti</name>
    <dbReference type="NCBI Taxonomy" id="1940611"/>
    <lineage>
        <taxon>Bacteria</taxon>
        <taxon>Bacillati</taxon>
        <taxon>Actinomycetota</taxon>
        <taxon>Thermoleophilia</taxon>
        <taxon>Solirubrobacterales</taxon>
        <taxon>Conexibacteraceae</taxon>
        <taxon>Conexibacter</taxon>
    </lineage>
</organism>
<keyword evidence="11" id="KW-1185">Reference proteome</keyword>